<feature type="region of interest" description="Disordered" evidence="1">
    <location>
        <begin position="392"/>
        <end position="412"/>
    </location>
</feature>
<feature type="compositionally biased region" description="Basic and acidic residues" evidence="1">
    <location>
        <begin position="402"/>
        <end position="412"/>
    </location>
</feature>
<feature type="region of interest" description="Disordered" evidence="1">
    <location>
        <begin position="100"/>
        <end position="141"/>
    </location>
</feature>
<evidence type="ECO:0000313" key="3">
    <source>
        <dbReference type="EMBL" id="KAF2795610.1"/>
    </source>
</evidence>
<dbReference type="Proteomes" id="UP000799757">
    <property type="component" value="Unassembled WGS sequence"/>
</dbReference>
<evidence type="ECO:0000313" key="4">
    <source>
        <dbReference type="Proteomes" id="UP000799757"/>
    </source>
</evidence>
<keyword evidence="2" id="KW-0732">Signal</keyword>
<feature type="compositionally biased region" description="Low complexity" evidence="1">
    <location>
        <begin position="188"/>
        <end position="200"/>
    </location>
</feature>
<evidence type="ECO:0000256" key="2">
    <source>
        <dbReference type="SAM" id="SignalP"/>
    </source>
</evidence>
<name>A0A6A6XGA6_9PLEO</name>
<dbReference type="AlphaFoldDB" id="A0A6A6XGA6"/>
<feature type="signal peptide" evidence="2">
    <location>
        <begin position="1"/>
        <end position="17"/>
    </location>
</feature>
<accession>A0A6A6XGA6</accession>
<feature type="region of interest" description="Disordered" evidence="1">
    <location>
        <begin position="188"/>
        <end position="225"/>
    </location>
</feature>
<reference evidence="3" key="1">
    <citation type="journal article" date="2020" name="Stud. Mycol.">
        <title>101 Dothideomycetes genomes: a test case for predicting lifestyles and emergence of pathogens.</title>
        <authorList>
            <person name="Haridas S."/>
            <person name="Albert R."/>
            <person name="Binder M."/>
            <person name="Bloem J."/>
            <person name="Labutti K."/>
            <person name="Salamov A."/>
            <person name="Andreopoulos B."/>
            <person name="Baker S."/>
            <person name="Barry K."/>
            <person name="Bills G."/>
            <person name="Bluhm B."/>
            <person name="Cannon C."/>
            <person name="Castanera R."/>
            <person name="Culley D."/>
            <person name="Daum C."/>
            <person name="Ezra D."/>
            <person name="Gonzalez J."/>
            <person name="Henrissat B."/>
            <person name="Kuo A."/>
            <person name="Liang C."/>
            <person name="Lipzen A."/>
            <person name="Lutzoni F."/>
            <person name="Magnuson J."/>
            <person name="Mondo S."/>
            <person name="Nolan M."/>
            <person name="Ohm R."/>
            <person name="Pangilinan J."/>
            <person name="Park H.-J."/>
            <person name="Ramirez L."/>
            <person name="Alfaro M."/>
            <person name="Sun H."/>
            <person name="Tritt A."/>
            <person name="Yoshinaga Y."/>
            <person name="Zwiers L.-H."/>
            <person name="Turgeon B."/>
            <person name="Goodwin S."/>
            <person name="Spatafora J."/>
            <person name="Crous P."/>
            <person name="Grigoriev I."/>
        </authorList>
    </citation>
    <scope>NUCLEOTIDE SEQUENCE</scope>
    <source>
        <strain evidence="3">CBS 109.77</strain>
    </source>
</reference>
<evidence type="ECO:0000256" key="1">
    <source>
        <dbReference type="SAM" id="MobiDB-lite"/>
    </source>
</evidence>
<keyword evidence="4" id="KW-1185">Reference proteome</keyword>
<protein>
    <submittedName>
        <fullName evidence="3">Uncharacterized protein</fullName>
    </submittedName>
</protein>
<organism evidence="3 4">
    <name type="scientific">Melanomma pulvis-pyrius CBS 109.77</name>
    <dbReference type="NCBI Taxonomy" id="1314802"/>
    <lineage>
        <taxon>Eukaryota</taxon>
        <taxon>Fungi</taxon>
        <taxon>Dikarya</taxon>
        <taxon>Ascomycota</taxon>
        <taxon>Pezizomycotina</taxon>
        <taxon>Dothideomycetes</taxon>
        <taxon>Pleosporomycetidae</taxon>
        <taxon>Pleosporales</taxon>
        <taxon>Melanommataceae</taxon>
        <taxon>Melanomma</taxon>
    </lineage>
</organism>
<dbReference type="EMBL" id="MU001853">
    <property type="protein sequence ID" value="KAF2795610.1"/>
    <property type="molecule type" value="Genomic_DNA"/>
</dbReference>
<gene>
    <name evidence="3" type="ORF">K505DRAFT_416304</name>
</gene>
<proteinExistence type="predicted"/>
<sequence length="412" mass="44429">MWSSAVLCCACGARVWCALVAVEATAVLAALRCVSAVAGVVNGEMAKRDASLGLTPAPLALGTRLAFPIHGRAVVDEHVIPDAFQTPWPCAPRRRLDGDSTALDGAPADCPRRMPSPRRALITRPSHGHHTASASPPRRPPFMRRRHMCFSRIHLRPACPCVHLTSSPSCPVPVSPIQLRRRWPTAVSSLAAPQSSSSPSPRFPIHRPSTLSTRPQSPPRWKEDNAKRAQINPFPSTRVPFSSQPPNTVLPAKQEAAPLLHAAFSPSDRSILSTCAPKPMPTGYCATAAIARLGKRVRRLRVSPWRRMVPRCDISSVVTMVVCIEPTAARGAGVNCGSGSFPLCSSRSGRIREFSATTFILRLSSDSIRPAQRLFRDCNVVVSSASSSRTSELLRSVKGTRRPSEAGKAAHD</sequence>
<feature type="chain" id="PRO_5025338774" evidence="2">
    <location>
        <begin position="18"/>
        <end position="412"/>
    </location>
</feature>